<dbReference type="AlphaFoldDB" id="A0A671V422"/>
<proteinExistence type="predicted"/>
<reference evidence="2" key="1">
    <citation type="submission" date="2021-04" db="EMBL/GenBank/DDBJ databases">
        <authorList>
            <consortium name="Wellcome Sanger Institute Data Sharing"/>
        </authorList>
    </citation>
    <scope>NUCLEOTIDE SEQUENCE [LARGE SCALE GENOMIC DNA]</scope>
</reference>
<dbReference type="OMA" id="HADGHEQ"/>
<keyword evidence="3" id="KW-1185">Reference proteome</keyword>
<dbReference type="Proteomes" id="UP000472265">
    <property type="component" value="Chromosome 16"/>
</dbReference>
<dbReference type="InParanoid" id="A0A671V422"/>
<reference evidence="2" key="2">
    <citation type="submission" date="2025-08" db="UniProtKB">
        <authorList>
            <consortium name="Ensembl"/>
        </authorList>
    </citation>
    <scope>IDENTIFICATION</scope>
</reference>
<evidence type="ECO:0000256" key="1">
    <source>
        <dbReference type="SAM" id="MobiDB-lite"/>
    </source>
</evidence>
<sequence length="186" mass="20258">MGVRYVACVDSQMREELDGAEEDGREAEQDPSNPDTQANPTCPEGPQVSVHAHKRKEQHTAIVIHPNDNVDKLAHGLPKPPVELVDDGCDPERQARNHEEIGRRQVAQVDIGHRAAPLLEYENHQDKHIKHDSQHSDDHDIHGLAGVEPLPGVRIRTVGDIGTVLVSIGRCGAEAGMAVGNISKDS</sequence>
<evidence type="ECO:0000313" key="3">
    <source>
        <dbReference type="Proteomes" id="UP000472265"/>
    </source>
</evidence>
<reference evidence="2" key="3">
    <citation type="submission" date="2025-09" db="UniProtKB">
        <authorList>
            <consortium name="Ensembl"/>
        </authorList>
    </citation>
    <scope>IDENTIFICATION</scope>
</reference>
<dbReference type="Ensembl" id="ENSSAUT00010022059.1">
    <property type="protein sequence ID" value="ENSSAUP00010020878.1"/>
    <property type="gene ID" value="ENSSAUG00010009277.1"/>
</dbReference>
<dbReference type="GeneTree" id="ENSGT00990000204015"/>
<protein>
    <submittedName>
        <fullName evidence="2">Uncharacterized protein</fullName>
    </submittedName>
</protein>
<organism evidence="2 3">
    <name type="scientific">Sparus aurata</name>
    <name type="common">Gilthead sea bream</name>
    <dbReference type="NCBI Taxonomy" id="8175"/>
    <lineage>
        <taxon>Eukaryota</taxon>
        <taxon>Metazoa</taxon>
        <taxon>Chordata</taxon>
        <taxon>Craniata</taxon>
        <taxon>Vertebrata</taxon>
        <taxon>Euteleostomi</taxon>
        <taxon>Actinopterygii</taxon>
        <taxon>Neopterygii</taxon>
        <taxon>Teleostei</taxon>
        <taxon>Neoteleostei</taxon>
        <taxon>Acanthomorphata</taxon>
        <taxon>Eupercaria</taxon>
        <taxon>Spariformes</taxon>
        <taxon>Sparidae</taxon>
        <taxon>Sparus</taxon>
    </lineage>
</organism>
<feature type="region of interest" description="Disordered" evidence="1">
    <location>
        <begin position="1"/>
        <end position="58"/>
    </location>
</feature>
<name>A0A671V422_SPAAU</name>
<accession>A0A671V422</accession>
<evidence type="ECO:0000313" key="2">
    <source>
        <dbReference type="Ensembl" id="ENSSAUP00010020878.1"/>
    </source>
</evidence>
<feature type="compositionally biased region" description="Polar residues" evidence="1">
    <location>
        <begin position="30"/>
        <end position="40"/>
    </location>
</feature>